<evidence type="ECO:0000256" key="4">
    <source>
        <dbReference type="PIRSR" id="PIRSR000390-2"/>
    </source>
</evidence>
<dbReference type="Gene3D" id="3.90.1150.10">
    <property type="entry name" value="Aspartate Aminotransferase, domain 1"/>
    <property type="match status" value="1"/>
</dbReference>
<organism evidence="7 8">
    <name type="scientific">Bacillus tequilensis</name>
    <dbReference type="NCBI Taxonomy" id="227866"/>
    <lineage>
        <taxon>Bacteria</taxon>
        <taxon>Bacillati</taxon>
        <taxon>Bacillota</taxon>
        <taxon>Bacilli</taxon>
        <taxon>Bacillales</taxon>
        <taxon>Bacillaceae</taxon>
        <taxon>Bacillus</taxon>
    </lineage>
</organism>
<feature type="modified residue" description="N6-(pyridoxal phosphate)lysine" evidence="4">
    <location>
        <position position="247"/>
    </location>
</feature>
<evidence type="ECO:0000256" key="3">
    <source>
        <dbReference type="PIRSR" id="PIRSR000390-1"/>
    </source>
</evidence>
<evidence type="ECO:0000256" key="2">
    <source>
        <dbReference type="ARBA" id="ARBA00037999"/>
    </source>
</evidence>
<reference evidence="7 8" key="1">
    <citation type="submission" date="2020-02" db="EMBL/GenBank/DDBJ databases">
        <title>Genome sequencing, annotation and comparative genomic analysis of Bacillus tequilensis EA-CB0015, an effective biological control agent against Pseudocercospora fijiensis in banana plants.</title>
        <authorList>
            <person name="Cuellar-Gaviria T.Z."/>
            <person name="Ju K.-S."/>
            <person name="Villegas-Escobar V."/>
        </authorList>
    </citation>
    <scope>NUCLEOTIDE SEQUENCE [LARGE SCALE GENOMIC DNA]</scope>
    <source>
        <strain evidence="7 8">EA-CB0015</strain>
    </source>
</reference>
<keyword evidence="1 4" id="KW-0663">Pyridoxal phosphate</keyword>
<dbReference type="RefSeq" id="WP_167872039.1">
    <property type="nucleotide sequence ID" value="NZ_CP048852.1"/>
</dbReference>
<protein>
    <submittedName>
        <fullName evidence="7">DegT/DnrJ/EryC1/StrS family aminotransferase</fullName>
    </submittedName>
</protein>
<dbReference type="PIRSF" id="PIRSF000390">
    <property type="entry name" value="PLP_StrS"/>
    <property type="match status" value="1"/>
</dbReference>
<comment type="similarity">
    <text evidence="2 5">Belongs to the DegT/DnrJ/EryC1 family.</text>
</comment>
<evidence type="ECO:0000313" key="8">
    <source>
        <dbReference type="Proteomes" id="UP000501914"/>
    </source>
</evidence>
<dbReference type="InterPro" id="IPR015422">
    <property type="entry name" value="PyrdxlP-dep_Trfase_small"/>
</dbReference>
<proteinExistence type="inferred from homology"/>
<dbReference type="GO" id="GO:0030170">
    <property type="term" value="F:pyridoxal phosphate binding"/>
    <property type="evidence" value="ECO:0007669"/>
    <property type="project" value="TreeGrafter"/>
</dbReference>
<keyword evidence="7" id="KW-0808">Transferase</keyword>
<dbReference type="GO" id="GO:0008483">
    <property type="term" value="F:transaminase activity"/>
    <property type="evidence" value="ECO:0007669"/>
    <property type="project" value="UniProtKB-KW"/>
</dbReference>
<dbReference type="EMBL" id="CP048852">
    <property type="protein sequence ID" value="QIW79300.1"/>
    <property type="molecule type" value="Genomic_DNA"/>
</dbReference>
<gene>
    <name evidence="7" type="ORF">G4P54_05595</name>
</gene>
<keyword evidence="8" id="KW-1185">Reference proteome</keyword>
<name>A0A6H0WFI2_9BACI</name>
<dbReference type="PANTHER" id="PTHR30244:SF36">
    <property type="entry name" value="3-OXO-GLUCOSE-6-PHOSPHATE:GLUTAMATE AMINOTRANSFERASE"/>
    <property type="match status" value="1"/>
</dbReference>
<dbReference type="CDD" id="cd00616">
    <property type="entry name" value="AHBA_syn"/>
    <property type="match status" value="1"/>
</dbReference>
<evidence type="ECO:0000259" key="6">
    <source>
        <dbReference type="Pfam" id="PF22127"/>
    </source>
</evidence>
<feature type="domain" description="Oxo-glucose-6-phosphate:glutamate aminotransferase N-terminal" evidence="6">
    <location>
        <begin position="3"/>
        <end position="68"/>
    </location>
</feature>
<keyword evidence="7" id="KW-0032">Aminotransferase</keyword>
<feature type="active site" description="Proton acceptor" evidence="3">
    <location>
        <position position="247"/>
    </location>
</feature>
<evidence type="ECO:0000313" key="7">
    <source>
        <dbReference type="EMBL" id="QIW79300.1"/>
    </source>
</evidence>
<dbReference type="SUPFAM" id="SSF53383">
    <property type="entry name" value="PLP-dependent transferases"/>
    <property type="match status" value="1"/>
</dbReference>
<evidence type="ECO:0000256" key="5">
    <source>
        <dbReference type="RuleBase" id="RU004508"/>
    </source>
</evidence>
<accession>A0A6H0WFI2</accession>
<dbReference type="InterPro" id="IPR000653">
    <property type="entry name" value="DegT/StrS_aminotransferase"/>
</dbReference>
<dbReference type="Gene3D" id="3.40.640.10">
    <property type="entry name" value="Type I PLP-dependent aspartate aminotransferase-like (Major domain)"/>
    <property type="match status" value="1"/>
</dbReference>
<dbReference type="PANTHER" id="PTHR30244">
    <property type="entry name" value="TRANSAMINASE"/>
    <property type="match status" value="1"/>
</dbReference>
<dbReference type="Pfam" id="PF01041">
    <property type="entry name" value="DegT_DnrJ_EryC1"/>
    <property type="match status" value="1"/>
</dbReference>
<dbReference type="AlphaFoldDB" id="A0A6H0WFI2"/>
<dbReference type="InterPro" id="IPR054367">
    <property type="entry name" value="NtdA_N"/>
</dbReference>
<dbReference type="KEGG" id="bteq:G4P54_05595"/>
<dbReference type="Proteomes" id="UP000501914">
    <property type="component" value="Chromosome"/>
</dbReference>
<sequence length="441" mass="49976">MQKQVRVSGKSKENMLLLKHLKGDVQGKELVIEDSIVNERWRQVLKENTDIENDLFNYQKNREISKVPFMPVDRLITNDEVDDILTALTSVLPTGKFTSGSYLEKFEDVLSTYLHKRYVIATSSGTDAIMIGLLALGLNRGDEVIMPANSFSATENAVLAVGGVPVYADINPQTFCLDPNKIEEAITPYTKFILPVHLYGKHSEMKQIRQIANRYKLKVIEDACQGIGLTDLGKYADITTLSFNPYKNFGVCGKAGAIATDNEELAKKCIQFSYHGFEVNVKNKKVINFGFNSKMDNLQAAIGLERIKHLSLNNFKRLFLADRYITQLAELQNKGLIELPELSEDHVWHLFPIKVKAEDRTDIMTKLNEDYGVQTDIYYPVLSHMQNTPLVQDKYTKLQLVHTEKAHSQVLHLPLYPSFTLEEQDRVMEGLFSVIKQKAGV</sequence>
<evidence type="ECO:0000256" key="1">
    <source>
        <dbReference type="ARBA" id="ARBA00022898"/>
    </source>
</evidence>
<dbReference type="InterPro" id="IPR015421">
    <property type="entry name" value="PyrdxlP-dep_Trfase_major"/>
</dbReference>
<dbReference type="GO" id="GO:0000271">
    <property type="term" value="P:polysaccharide biosynthetic process"/>
    <property type="evidence" value="ECO:0007669"/>
    <property type="project" value="TreeGrafter"/>
</dbReference>
<dbReference type="InterPro" id="IPR015424">
    <property type="entry name" value="PyrdxlP-dep_Trfase"/>
</dbReference>
<dbReference type="Pfam" id="PF22127">
    <property type="entry name" value="NtdA_N"/>
    <property type="match status" value="1"/>
</dbReference>